<dbReference type="AlphaFoldDB" id="A0AAE0FHU6"/>
<reference evidence="1 2" key="1">
    <citation type="journal article" date="2015" name="Genome Biol. Evol.">
        <title>Comparative Genomics of a Bacterivorous Green Alga Reveals Evolutionary Causalities and Consequences of Phago-Mixotrophic Mode of Nutrition.</title>
        <authorList>
            <person name="Burns J.A."/>
            <person name="Paasch A."/>
            <person name="Narechania A."/>
            <person name="Kim E."/>
        </authorList>
    </citation>
    <scope>NUCLEOTIDE SEQUENCE [LARGE SCALE GENOMIC DNA]</scope>
    <source>
        <strain evidence="1 2">PLY_AMNH</strain>
    </source>
</reference>
<name>A0AAE0FHU6_9CHLO</name>
<protein>
    <submittedName>
        <fullName evidence="1">Uncharacterized protein</fullName>
    </submittedName>
</protein>
<comment type="caution">
    <text evidence="1">The sequence shown here is derived from an EMBL/GenBank/DDBJ whole genome shotgun (WGS) entry which is preliminary data.</text>
</comment>
<gene>
    <name evidence="1" type="ORF">CYMTET_30979</name>
</gene>
<evidence type="ECO:0000313" key="1">
    <source>
        <dbReference type="EMBL" id="KAK3260049.1"/>
    </source>
</evidence>
<proteinExistence type="predicted"/>
<accession>A0AAE0FHU6</accession>
<sequence length="381" mass="43492">MHTPIARQWQNLTKRLKNTVVLVDSERGRWELVRWFSNTSGKRNSVVGDQLNYRNVRTLLQCIEACALTKLPILVVYYASTLDLKPRGLWTCRDVDKDTIENEESREDDDGRGDEKKFPNTGRLYHKAVAMEVHGQPTTLFVKRNVLYRRIATSTDPMHFGIIETDTIEPALLRTPLDARFKCVPHITWNGEEHRLTLGQDIASTDPSELSSVPLQQRIFTMKPTPLDKLAQKIEDAGESRVHLVATGTVLYRKIVRKYGQDKNGKIYRLPDGLEYPAEACTINVGTDGRVSVNDCISIDWKQKADLLTTLPDGTYTILQHRIATKGGKRKLCLQETETLYFAQNDVDVYHARKFRKMGTYRDHNGPLLARIEMIHNNAAC</sequence>
<dbReference type="EMBL" id="LGRX02018264">
    <property type="protein sequence ID" value="KAK3260049.1"/>
    <property type="molecule type" value="Genomic_DNA"/>
</dbReference>
<organism evidence="1 2">
    <name type="scientific">Cymbomonas tetramitiformis</name>
    <dbReference type="NCBI Taxonomy" id="36881"/>
    <lineage>
        <taxon>Eukaryota</taxon>
        <taxon>Viridiplantae</taxon>
        <taxon>Chlorophyta</taxon>
        <taxon>Pyramimonadophyceae</taxon>
        <taxon>Pyramimonadales</taxon>
        <taxon>Pyramimonadaceae</taxon>
        <taxon>Cymbomonas</taxon>
    </lineage>
</organism>
<evidence type="ECO:0000313" key="2">
    <source>
        <dbReference type="Proteomes" id="UP001190700"/>
    </source>
</evidence>
<keyword evidence="2" id="KW-1185">Reference proteome</keyword>
<dbReference type="Proteomes" id="UP001190700">
    <property type="component" value="Unassembled WGS sequence"/>
</dbReference>